<evidence type="ECO:0000256" key="5">
    <source>
        <dbReference type="ARBA" id="ARBA00023242"/>
    </source>
</evidence>
<keyword evidence="2 6" id="KW-0328">Glycosyltransferase</keyword>
<dbReference type="PANTHER" id="PTHR14453">
    <property type="entry name" value="PARP/ZINC FINGER CCCH TYPE DOMAIN CONTAINING PROTEIN"/>
    <property type="match status" value="1"/>
</dbReference>
<evidence type="ECO:0000259" key="7">
    <source>
        <dbReference type="PROSITE" id="PS51059"/>
    </source>
</evidence>
<dbReference type="InterPro" id="IPR012317">
    <property type="entry name" value="Poly(ADP-ribose)pol_cat_dom"/>
</dbReference>
<feature type="domain" description="PARP catalytic" evidence="7">
    <location>
        <begin position="63"/>
        <end position="241"/>
    </location>
</feature>
<accession>A0A1Y1I5R6</accession>
<dbReference type="GO" id="GO:0003950">
    <property type="term" value="F:NAD+ poly-ADP-ribosyltransferase activity"/>
    <property type="evidence" value="ECO:0007669"/>
    <property type="project" value="UniProtKB-UniRule"/>
</dbReference>
<name>A0A1Y1I5R6_KLENI</name>
<keyword evidence="3 6" id="KW-0808">Transferase</keyword>
<protein>
    <recommendedName>
        <fullName evidence="6">Poly [ADP-ribose] polymerase</fullName>
        <shortName evidence="6">PARP</shortName>
        <ecNumber evidence="6">2.4.2.-</ecNumber>
    </recommendedName>
</protein>
<dbReference type="Gene3D" id="3.90.228.10">
    <property type="match status" value="1"/>
</dbReference>
<keyword evidence="4 6" id="KW-0520">NAD</keyword>
<dbReference type="EMBL" id="DF237141">
    <property type="protein sequence ID" value="GAQ84501.1"/>
    <property type="molecule type" value="Genomic_DNA"/>
</dbReference>
<dbReference type="SUPFAM" id="SSF56399">
    <property type="entry name" value="ADP-ribosylation"/>
    <property type="match status" value="1"/>
</dbReference>
<evidence type="ECO:0000256" key="3">
    <source>
        <dbReference type="ARBA" id="ARBA00022679"/>
    </source>
</evidence>
<comment type="subcellular location">
    <subcellularLocation>
        <location evidence="1">Nucleus</location>
    </subcellularLocation>
</comment>
<dbReference type="AlphaFoldDB" id="A0A1Y1I5R6"/>
<dbReference type="PROSITE" id="PS51059">
    <property type="entry name" value="PARP_CATALYTIC"/>
    <property type="match status" value="1"/>
</dbReference>
<reference evidence="8 9" key="1">
    <citation type="journal article" date="2014" name="Nat. Commun.">
        <title>Klebsormidium flaccidum genome reveals primary factors for plant terrestrial adaptation.</title>
        <authorList>
            <person name="Hori K."/>
            <person name="Maruyama F."/>
            <person name="Fujisawa T."/>
            <person name="Togashi T."/>
            <person name="Yamamoto N."/>
            <person name="Seo M."/>
            <person name="Sato S."/>
            <person name="Yamada T."/>
            <person name="Mori H."/>
            <person name="Tajima N."/>
            <person name="Moriyama T."/>
            <person name="Ikeuchi M."/>
            <person name="Watanabe M."/>
            <person name="Wada H."/>
            <person name="Kobayashi K."/>
            <person name="Saito M."/>
            <person name="Masuda T."/>
            <person name="Sasaki-Sekimoto Y."/>
            <person name="Mashiguchi K."/>
            <person name="Awai K."/>
            <person name="Shimojima M."/>
            <person name="Masuda S."/>
            <person name="Iwai M."/>
            <person name="Nobusawa T."/>
            <person name="Narise T."/>
            <person name="Kondo S."/>
            <person name="Saito H."/>
            <person name="Sato R."/>
            <person name="Murakawa M."/>
            <person name="Ihara Y."/>
            <person name="Oshima-Yamada Y."/>
            <person name="Ohtaka K."/>
            <person name="Satoh M."/>
            <person name="Sonobe K."/>
            <person name="Ishii M."/>
            <person name="Ohtani R."/>
            <person name="Kanamori-Sato M."/>
            <person name="Honoki R."/>
            <person name="Miyazaki D."/>
            <person name="Mochizuki H."/>
            <person name="Umetsu J."/>
            <person name="Higashi K."/>
            <person name="Shibata D."/>
            <person name="Kamiya Y."/>
            <person name="Sato N."/>
            <person name="Nakamura Y."/>
            <person name="Tabata S."/>
            <person name="Ida S."/>
            <person name="Kurokawa K."/>
            <person name="Ohta H."/>
        </authorList>
    </citation>
    <scope>NUCLEOTIDE SEQUENCE [LARGE SCALE GENOMIC DNA]</scope>
    <source>
        <strain evidence="8 9">NIES-2285</strain>
    </source>
</reference>
<dbReference type="Proteomes" id="UP000054558">
    <property type="component" value="Unassembled WGS sequence"/>
</dbReference>
<gene>
    <name evidence="8" type="ORF">KFL_001920020</name>
</gene>
<dbReference type="Pfam" id="PF00644">
    <property type="entry name" value="PARP"/>
    <property type="match status" value="1"/>
</dbReference>
<keyword evidence="9" id="KW-1185">Reference proteome</keyword>
<dbReference type="GO" id="GO:0005634">
    <property type="term" value="C:nucleus"/>
    <property type="evidence" value="ECO:0007669"/>
    <property type="project" value="UniProtKB-SubCell"/>
</dbReference>
<sequence length="241" mass="26646">MKDNTRQVTILGSTREVHNQIIGRVAKEELKRSVEAQLEKLAFIQTQKDLEQQAQLGQSVLILPSTWKRGVGSKVGKAELVALAKGSEEWRFCFDAFYKSSRSNIFTITGIERVQNEELWTHYSLHKRMLGNEKWLFHGTKQINAKAICTQGFNRSYAGSHGTSYGEGTYFAGGSFYASYYSCCAGSRELRGATNTYCMFVAQVLVGDFTQGASGMKEPPRKTGDAAGGMVGAESRRAALI</sequence>
<evidence type="ECO:0000256" key="1">
    <source>
        <dbReference type="ARBA" id="ARBA00004123"/>
    </source>
</evidence>
<organism evidence="8 9">
    <name type="scientific">Klebsormidium nitens</name>
    <name type="common">Green alga</name>
    <name type="synonym">Ulothrix nitens</name>
    <dbReference type="NCBI Taxonomy" id="105231"/>
    <lineage>
        <taxon>Eukaryota</taxon>
        <taxon>Viridiplantae</taxon>
        <taxon>Streptophyta</taxon>
        <taxon>Klebsormidiophyceae</taxon>
        <taxon>Klebsormidiales</taxon>
        <taxon>Klebsormidiaceae</taxon>
        <taxon>Klebsormidium</taxon>
    </lineage>
</organism>
<evidence type="ECO:0000313" key="8">
    <source>
        <dbReference type="EMBL" id="GAQ84501.1"/>
    </source>
</evidence>
<dbReference type="PANTHER" id="PTHR14453:SF67">
    <property type="entry name" value="POLY [ADP-RIBOSE] POLYMERASE"/>
    <property type="match status" value="1"/>
</dbReference>
<proteinExistence type="predicted"/>
<dbReference type="EC" id="2.4.2.-" evidence="6"/>
<evidence type="ECO:0000256" key="4">
    <source>
        <dbReference type="ARBA" id="ARBA00023027"/>
    </source>
</evidence>
<dbReference type="OrthoDB" id="6133115at2759"/>
<keyword evidence="5" id="KW-0539">Nucleus</keyword>
<evidence type="ECO:0000313" key="9">
    <source>
        <dbReference type="Proteomes" id="UP000054558"/>
    </source>
</evidence>
<evidence type="ECO:0000256" key="6">
    <source>
        <dbReference type="RuleBase" id="RU362114"/>
    </source>
</evidence>
<dbReference type="InterPro" id="IPR052056">
    <property type="entry name" value="Mono-ARTD/PARP"/>
</dbReference>
<evidence type="ECO:0000256" key="2">
    <source>
        <dbReference type="ARBA" id="ARBA00022676"/>
    </source>
</evidence>